<name>X5ME38_BARHN</name>
<protein>
    <submittedName>
        <fullName evidence="1">Uncharacterized protein</fullName>
    </submittedName>
</protein>
<evidence type="ECO:0000313" key="2">
    <source>
        <dbReference type="Proteomes" id="UP000019801"/>
    </source>
</evidence>
<gene>
    <name evidence="1" type="ORF">BM1374165_00020</name>
</gene>
<dbReference type="KEGG" id="bhs:BM1374165_00020"/>
<accession>X5ME38</accession>
<dbReference type="AlphaFoldDB" id="X5ME38"/>
<reference evidence="2" key="1">
    <citation type="submission" date="2013-11" db="EMBL/GenBank/DDBJ databases">
        <title>Genome sequencing of Bartonella spp. isolated from human blood.</title>
        <authorList>
            <person name="Raoult D."/>
        </authorList>
    </citation>
    <scope>NUCLEOTIDE SEQUENCE</scope>
    <source>
        <strain evidence="2">BM1374165</strain>
    </source>
</reference>
<dbReference type="PATRIC" id="fig|38323.4.peg.20"/>
<sequence length="37" mass="4329">MIFMSANASGVVKFIDDIQKVVKLGVFFKRYFFKILQ</sequence>
<proteinExistence type="predicted"/>
<dbReference type="Proteomes" id="UP000019801">
    <property type="component" value="Chromosome I"/>
</dbReference>
<evidence type="ECO:0000313" key="1">
    <source>
        <dbReference type="EMBL" id="CDO46049.1"/>
    </source>
</evidence>
<organism evidence="1 2">
    <name type="scientific">Bartonella henselae</name>
    <name type="common">Rochalimaea henselae</name>
    <dbReference type="NCBI Taxonomy" id="38323"/>
    <lineage>
        <taxon>Bacteria</taxon>
        <taxon>Pseudomonadati</taxon>
        <taxon>Pseudomonadota</taxon>
        <taxon>Alphaproteobacteria</taxon>
        <taxon>Hyphomicrobiales</taxon>
        <taxon>Bartonellaceae</taxon>
        <taxon>Bartonella</taxon>
    </lineage>
</organism>
<dbReference type="EMBL" id="HG969191">
    <property type="protein sequence ID" value="CDO46049.1"/>
    <property type="molecule type" value="Genomic_DNA"/>
</dbReference>